<comment type="pathway">
    <text evidence="1 6">Purine metabolism; IMP biosynthesis via de novo pathway; 5-amino-1-(5-phospho-D-ribosyl)imidazole-4-carboxamide from 5-amino-1-(5-phospho-D-ribosyl)imidazole-4-carboxylate: step 1/2.</text>
</comment>
<dbReference type="CDD" id="cd01414">
    <property type="entry name" value="SAICAR_synt_Sc"/>
    <property type="match status" value="1"/>
</dbReference>
<evidence type="ECO:0000259" key="7">
    <source>
        <dbReference type="Pfam" id="PF01259"/>
    </source>
</evidence>
<dbReference type="GO" id="GO:0004639">
    <property type="term" value="F:phosphoribosylaminoimidazolesuccinocarboxamide synthase activity"/>
    <property type="evidence" value="ECO:0007669"/>
    <property type="project" value="UniProtKB-UniRule"/>
</dbReference>
<dbReference type="InterPro" id="IPR028923">
    <property type="entry name" value="SAICAR_synt/ADE2_N"/>
</dbReference>
<organism evidence="8">
    <name type="scientific">Candidatus Methanosuratincola petrocarbonis</name>
    <name type="common">ex Vanwonterghem et al. 2016</name>
    <dbReference type="NCBI Taxonomy" id="1867261"/>
    <lineage>
        <taxon>Archaea</taxon>
        <taxon>Thermoproteota</taxon>
        <taxon>Methanosuratincolia</taxon>
        <taxon>Candidatus Methanomethylicales</taxon>
        <taxon>Candidatus Methanomethylicaceae</taxon>
        <taxon>Candidatus Methanosuratincola (ex Vanwonterghem et al. 2016)</taxon>
    </lineage>
</organism>
<dbReference type="Gene3D" id="3.30.470.20">
    <property type="entry name" value="ATP-grasp fold, B domain"/>
    <property type="match status" value="1"/>
</dbReference>
<dbReference type="PANTHER" id="PTHR43700">
    <property type="entry name" value="PHOSPHORIBOSYLAMINOIMIDAZOLE-SUCCINOCARBOXAMIDE SYNTHASE"/>
    <property type="match status" value="1"/>
</dbReference>
<dbReference type="SUPFAM" id="SSF56104">
    <property type="entry name" value="SAICAR synthase-like"/>
    <property type="match status" value="1"/>
</dbReference>
<dbReference type="Gene3D" id="3.30.200.20">
    <property type="entry name" value="Phosphorylase Kinase, domain 1"/>
    <property type="match status" value="1"/>
</dbReference>
<evidence type="ECO:0000256" key="5">
    <source>
        <dbReference type="ARBA" id="ARBA00022840"/>
    </source>
</evidence>
<gene>
    <name evidence="6" type="primary">purC</name>
    <name evidence="8" type="ORF">ENL91_05360</name>
</gene>
<dbReference type="GO" id="GO:0005737">
    <property type="term" value="C:cytoplasm"/>
    <property type="evidence" value="ECO:0007669"/>
    <property type="project" value="TreeGrafter"/>
</dbReference>
<evidence type="ECO:0000256" key="3">
    <source>
        <dbReference type="ARBA" id="ARBA00022741"/>
    </source>
</evidence>
<keyword evidence="5 6" id="KW-0067">ATP-binding</keyword>
<evidence type="ECO:0000256" key="4">
    <source>
        <dbReference type="ARBA" id="ARBA00022755"/>
    </source>
</evidence>
<dbReference type="Pfam" id="PF01259">
    <property type="entry name" value="SAICAR_synt"/>
    <property type="match status" value="1"/>
</dbReference>
<dbReference type="InterPro" id="IPR018236">
    <property type="entry name" value="SAICAR_synthetase_CS"/>
</dbReference>
<comment type="catalytic activity">
    <reaction evidence="6">
        <text>5-amino-1-(5-phospho-D-ribosyl)imidazole-4-carboxylate + L-aspartate + ATP = (2S)-2-[5-amino-1-(5-phospho-beta-D-ribosyl)imidazole-4-carboxamido]succinate + ADP + phosphate + 2 H(+)</text>
        <dbReference type="Rhea" id="RHEA:22628"/>
        <dbReference type="ChEBI" id="CHEBI:15378"/>
        <dbReference type="ChEBI" id="CHEBI:29991"/>
        <dbReference type="ChEBI" id="CHEBI:30616"/>
        <dbReference type="ChEBI" id="CHEBI:43474"/>
        <dbReference type="ChEBI" id="CHEBI:58443"/>
        <dbReference type="ChEBI" id="CHEBI:77657"/>
        <dbReference type="ChEBI" id="CHEBI:456216"/>
        <dbReference type="EC" id="6.3.2.6"/>
    </reaction>
</comment>
<dbReference type="PANTHER" id="PTHR43700:SF1">
    <property type="entry name" value="PHOSPHORIBOSYLAMINOIMIDAZOLE-SUCCINOCARBOXAMIDE SYNTHASE"/>
    <property type="match status" value="1"/>
</dbReference>
<dbReference type="AlphaFoldDB" id="A0A7J3V0N7"/>
<dbReference type="PROSITE" id="PS01058">
    <property type="entry name" value="SAICAR_SYNTHETASE_2"/>
    <property type="match status" value="1"/>
</dbReference>
<feature type="domain" description="SAICAR synthetase/ADE2 N-terminal" evidence="7">
    <location>
        <begin position="31"/>
        <end position="262"/>
    </location>
</feature>
<dbReference type="HAMAP" id="MF_00137">
    <property type="entry name" value="SAICAR_synth"/>
    <property type="match status" value="1"/>
</dbReference>
<evidence type="ECO:0000313" key="8">
    <source>
        <dbReference type="EMBL" id="HHI49582.1"/>
    </source>
</evidence>
<keyword evidence="2 6" id="KW-0436">Ligase</keyword>
<evidence type="ECO:0000256" key="1">
    <source>
        <dbReference type="ARBA" id="ARBA00004672"/>
    </source>
</evidence>
<evidence type="ECO:0000256" key="2">
    <source>
        <dbReference type="ARBA" id="ARBA00022598"/>
    </source>
</evidence>
<dbReference type="GO" id="GO:0006189">
    <property type="term" value="P:'de novo' IMP biosynthetic process"/>
    <property type="evidence" value="ECO:0007669"/>
    <property type="project" value="UniProtKB-UniRule"/>
</dbReference>
<keyword evidence="3 6" id="KW-0547">Nucleotide-binding</keyword>
<dbReference type="EMBL" id="DRVT01000058">
    <property type="protein sequence ID" value="HHI49582.1"/>
    <property type="molecule type" value="Genomic_DNA"/>
</dbReference>
<accession>A0A7J3V0N7</accession>
<name>A0A7J3V0N7_9CREN</name>
<comment type="similarity">
    <text evidence="6">Belongs to the SAICAR synthetase family.</text>
</comment>
<proteinExistence type="inferred from homology"/>
<dbReference type="GO" id="GO:0005524">
    <property type="term" value="F:ATP binding"/>
    <property type="evidence" value="ECO:0007669"/>
    <property type="project" value="UniProtKB-KW"/>
</dbReference>
<dbReference type="EC" id="6.3.2.6" evidence="6"/>
<evidence type="ECO:0000256" key="6">
    <source>
        <dbReference type="HAMAP-Rule" id="MF_00137"/>
    </source>
</evidence>
<sequence>MPALEIVNDPLTGKKVEVVRHSDLRIGTPRRGKVRDVYDLGDELLIYHTDRISAFDVVMPTLIPHKGESLLKLSVYWMERSRKVFPNHLVSVEDSRTIRVKKAKRIDVEWVVRKYLYGSLWRAYRDGRREMYGMKFPDGLRLADELPEAVITPTTKADVGHDEEISKDEAIRRGLVDRDTWGELEEATLRLFEFYEAEGKKRGIIIPDFKIEFGSVKGELIQIDEPPTHDSARMWAIKYYRPGEPQEKHCLDKEFLRECLRRMGFSGEGNPPELPQEVVREISKRCIGAYSVISGESTIDDLKLASVDEIFSR</sequence>
<protein>
    <recommendedName>
        <fullName evidence="6">Phosphoribosylaminoimidazole-succinocarboxamide synthase</fullName>
        <ecNumber evidence="6">6.3.2.6</ecNumber>
    </recommendedName>
    <alternativeName>
        <fullName evidence="6">SAICAR synthetase</fullName>
    </alternativeName>
</protein>
<keyword evidence="4 6" id="KW-0658">Purine biosynthesis</keyword>
<reference evidence="8" key="1">
    <citation type="journal article" date="2020" name="mSystems">
        <title>Genome- and Community-Level Interaction Insights into Carbon Utilization and Element Cycling Functions of Hydrothermarchaeota in Hydrothermal Sediment.</title>
        <authorList>
            <person name="Zhou Z."/>
            <person name="Liu Y."/>
            <person name="Xu W."/>
            <person name="Pan J."/>
            <person name="Luo Z.H."/>
            <person name="Li M."/>
        </authorList>
    </citation>
    <scope>NUCLEOTIDE SEQUENCE [LARGE SCALE GENOMIC DNA]</scope>
    <source>
        <strain evidence="8">SpSt-1038</strain>
    </source>
</reference>
<comment type="caution">
    <text evidence="8">The sequence shown here is derived from an EMBL/GenBank/DDBJ whole genome shotgun (WGS) entry which is preliminary data.</text>
</comment>
<dbReference type="UniPathway" id="UPA00074">
    <property type="reaction ID" value="UER00131"/>
</dbReference>